<evidence type="ECO:0000313" key="1">
    <source>
        <dbReference type="EMBL" id="GEL99776.1"/>
    </source>
</evidence>
<organism evidence="1 2">
    <name type="scientific">Cellulomonas terrae</name>
    <dbReference type="NCBI Taxonomy" id="311234"/>
    <lineage>
        <taxon>Bacteria</taxon>
        <taxon>Bacillati</taxon>
        <taxon>Actinomycetota</taxon>
        <taxon>Actinomycetes</taxon>
        <taxon>Micrococcales</taxon>
        <taxon>Cellulomonadaceae</taxon>
        <taxon>Cellulomonas</taxon>
    </lineage>
</organism>
<dbReference type="EMBL" id="BJWH01000021">
    <property type="protein sequence ID" value="GEL99776.1"/>
    <property type="molecule type" value="Genomic_DNA"/>
</dbReference>
<sequence length="154" mass="17061">MTTILKERPFTALVNALRAKGYRYQDLVNRSGEARSSAWFNNLVNGSTPWIVAPPNPETWERLATLFGITEQHLSEAIAVEWFGAASGSDLEPEVRAVADVVARLSVEDREYVARLAERLAQPVKTLTDILDEPLPSFDDFSIGDEDGDSEGPR</sequence>
<proteinExistence type="predicted"/>
<comment type="caution">
    <text evidence="1">The sequence shown here is derived from an EMBL/GenBank/DDBJ whole genome shotgun (WGS) entry which is preliminary data.</text>
</comment>
<evidence type="ECO:0000313" key="2">
    <source>
        <dbReference type="Proteomes" id="UP000321049"/>
    </source>
</evidence>
<name>A0A511JP61_9CELL</name>
<protein>
    <submittedName>
        <fullName evidence="1">Uncharacterized protein</fullName>
    </submittedName>
</protein>
<keyword evidence="2" id="KW-1185">Reference proteome</keyword>
<dbReference type="Proteomes" id="UP000321049">
    <property type="component" value="Unassembled WGS sequence"/>
</dbReference>
<accession>A0A511JP61</accession>
<dbReference type="AlphaFoldDB" id="A0A511JP61"/>
<dbReference type="OrthoDB" id="4247223at2"/>
<reference evidence="1 2" key="1">
    <citation type="submission" date="2019-07" db="EMBL/GenBank/DDBJ databases">
        <title>Whole genome shotgun sequence of Cellulomonas terrae NBRC 100819.</title>
        <authorList>
            <person name="Hosoyama A."/>
            <person name="Uohara A."/>
            <person name="Ohji S."/>
            <person name="Ichikawa N."/>
        </authorList>
    </citation>
    <scope>NUCLEOTIDE SEQUENCE [LARGE SCALE GENOMIC DNA]</scope>
    <source>
        <strain evidence="1 2">NBRC 100819</strain>
    </source>
</reference>
<gene>
    <name evidence="1" type="ORF">CTE05_33230</name>
</gene>